<evidence type="ECO:0000313" key="1">
    <source>
        <dbReference type="EMBL" id="CAK0857461.1"/>
    </source>
</evidence>
<dbReference type="InterPro" id="IPR017853">
    <property type="entry name" value="GH"/>
</dbReference>
<accession>A0ABN9UDE8</accession>
<gene>
    <name evidence="1" type="ORF">PCOR1329_LOCUS47573</name>
</gene>
<comment type="caution">
    <text evidence="1">The sequence shown here is derived from an EMBL/GenBank/DDBJ whole genome shotgun (WGS) entry which is preliminary data.</text>
</comment>
<sequence>MVLSTNGANYLPAICANVFECLGDGRVGDALLATERELRVARAAGFSAVRFFLHEALHFSRGAAFLDDVSRFLEVFERHGVDVILVLFDACWRPDLEGAEPIDGVHNSAMPPPGVSL</sequence>
<evidence type="ECO:0000313" key="2">
    <source>
        <dbReference type="Proteomes" id="UP001189429"/>
    </source>
</evidence>
<dbReference type="Gene3D" id="3.20.20.80">
    <property type="entry name" value="Glycosidases"/>
    <property type="match status" value="1"/>
</dbReference>
<organism evidence="1 2">
    <name type="scientific">Prorocentrum cordatum</name>
    <dbReference type="NCBI Taxonomy" id="2364126"/>
    <lineage>
        <taxon>Eukaryota</taxon>
        <taxon>Sar</taxon>
        <taxon>Alveolata</taxon>
        <taxon>Dinophyceae</taxon>
        <taxon>Prorocentrales</taxon>
        <taxon>Prorocentraceae</taxon>
        <taxon>Prorocentrum</taxon>
    </lineage>
</organism>
<name>A0ABN9UDE8_9DINO</name>
<dbReference type="EMBL" id="CAUYUJ010015730">
    <property type="protein sequence ID" value="CAK0857461.1"/>
    <property type="molecule type" value="Genomic_DNA"/>
</dbReference>
<proteinExistence type="predicted"/>
<protein>
    <submittedName>
        <fullName evidence="1">Uncharacterized protein</fullName>
    </submittedName>
</protein>
<dbReference type="SUPFAM" id="SSF51445">
    <property type="entry name" value="(Trans)glycosidases"/>
    <property type="match status" value="1"/>
</dbReference>
<dbReference type="Proteomes" id="UP001189429">
    <property type="component" value="Unassembled WGS sequence"/>
</dbReference>
<reference evidence="1" key="1">
    <citation type="submission" date="2023-10" db="EMBL/GenBank/DDBJ databases">
        <authorList>
            <person name="Chen Y."/>
            <person name="Shah S."/>
            <person name="Dougan E. K."/>
            <person name="Thang M."/>
            <person name="Chan C."/>
        </authorList>
    </citation>
    <scope>NUCLEOTIDE SEQUENCE [LARGE SCALE GENOMIC DNA]</scope>
</reference>
<keyword evidence="2" id="KW-1185">Reference proteome</keyword>